<feature type="domain" description="UDP-3-O-[3-hydroxymyristoyl] glucosamine N-acyltransferase non-repeat region" evidence="8">
    <location>
        <begin position="31"/>
        <end position="99"/>
    </location>
</feature>
<accession>A0AAT9G7M1</accession>
<comment type="pathway">
    <text evidence="7">Bacterial outer membrane biogenesis; LPS lipid A biosynthesis.</text>
</comment>
<protein>
    <recommendedName>
        <fullName evidence="7">UDP-3-O-acylglucosamine N-acyltransferase</fullName>
        <ecNumber evidence="7">2.3.1.191</ecNumber>
    </recommendedName>
</protein>
<dbReference type="GO" id="GO:0103118">
    <property type="term" value="F:UDP-3-O-[(3R)-3-hydroxyacyl]-glucosamine N-acyltransferase activity"/>
    <property type="evidence" value="ECO:0007669"/>
    <property type="project" value="UniProtKB-EC"/>
</dbReference>
<keyword evidence="6 7" id="KW-0012">Acyltransferase</keyword>
<dbReference type="Gene3D" id="2.160.10.10">
    <property type="entry name" value="Hexapeptide repeat proteins"/>
    <property type="match status" value="1"/>
</dbReference>
<dbReference type="Gene3D" id="3.40.1390.10">
    <property type="entry name" value="MurE/MurF, N-terminal domain"/>
    <property type="match status" value="1"/>
</dbReference>
<dbReference type="InterPro" id="IPR020573">
    <property type="entry name" value="UDP_GlcNAc_AcTrfase_non-rep"/>
</dbReference>
<dbReference type="PANTHER" id="PTHR43378:SF2">
    <property type="entry name" value="UDP-3-O-ACYLGLUCOSAMINE N-ACYLTRANSFERASE 1, MITOCHONDRIAL-RELATED"/>
    <property type="match status" value="1"/>
</dbReference>
<feature type="active site" description="Proton acceptor" evidence="7">
    <location>
        <position position="250"/>
    </location>
</feature>
<dbReference type="GO" id="GO:0009245">
    <property type="term" value="P:lipid A biosynthetic process"/>
    <property type="evidence" value="ECO:0007669"/>
    <property type="project" value="UniProtKB-UniRule"/>
</dbReference>
<evidence type="ECO:0000256" key="6">
    <source>
        <dbReference type="ARBA" id="ARBA00023315"/>
    </source>
</evidence>
<comment type="function">
    <text evidence="7">Catalyzes the N-acylation of UDP-3-O-acylglucosamine using 3-hydroxyacyl-ACP as the acyl donor. Is involved in the biosynthesis of lipid A, a phosphorylated glycolipid that anchors the lipopolysaccharide to the outer membrane of the cell.</text>
</comment>
<dbReference type="GO" id="GO:0016020">
    <property type="term" value="C:membrane"/>
    <property type="evidence" value="ECO:0007669"/>
    <property type="project" value="GOC"/>
</dbReference>
<evidence type="ECO:0000256" key="2">
    <source>
        <dbReference type="ARBA" id="ARBA00022556"/>
    </source>
</evidence>
<reference evidence="9" key="1">
    <citation type="submission" date="2024-01" db="EMBL/GenBank/DDBJ databases">
        <title>Sequencing the genomes of a sandfly, Sergentomyia squamirostris, and its two endosymbionts.</title>
        <authorList>
            <person name="Itokawa K."/>
            <person name="Sanjoba C."/>
        </authorList>
    </citation>
    <scope>NUCLEOTIDE SEQUENCE</scope>
    <source>
        <strain evidence="9">RiSSQ</strain>
    </source>
</reference>
<proteinExistence type="inferred from homology"/>
<dbReference type="EC" id="2.3.1.191" evidence="7"/>
<evidence type="ECO:0000259" key="8">
    <source>
        <dbReference type="Pfam" id="PF04613"/>
    </source>
</evidence>
<dbReference type="NCBIfam" id="TIGR01853">
    <property type="entry name" value="lipid_A_lpxD"/>
    <property type="match status" value="1"/>
</dbReference>
<sequence>MINSRFYKKSAPYKLSEIVKLIGAEIVYSNDLLIHNVKSLEEADVGDISFLSNIKYITQFQNTKASCCIVPEDFSHESNNGTILLKTKNPYFAYAKLVDLFYSKAKTYPNKIMPSSYISDSATIGSNCYIGHNVVIEAHAVIGDNCVIESGTFIDYGVVIGNRALIYSNVSISYSIIGDDVVILPGARIGQDGFGFATDKGIHKKIFHTGMVKIGNNVEIGSNTTIDRGSMNDTVIGDLCRIDNLVQIGHNAIIGRGSIIVAQVGISGSTTIGAYCALGGQSGISGHIVLGDKVQVAAKAGVIKDVESGVTVGGLPAVPIRDWHKQSVIMKQLTKKRDIDEN</sequence>
<dbReference type="SUPFAM" id="SSF51161">
    <property type="entry name" value="Trimeric LpxA-like enzymes"/>
    <property type="match status" value="1"/>
</dbReference>
<evidence type="ECO:0000313" key="9">
    <source>
        <dbReference type="EMBL" id="BFD45789.1"/>
    </source>
</evidence>
<evidence type="ECO:0000256" key="7">
    <source>
        <dbReference type="HAMAP-Rule" id="MF_00523"/>
    </source>
</evidence>
<comment type="catalytic activity">
    <reaction evidence="7">
        <text>a UDP-3-O-[(3R)-3-hydroxyacyl]-alpha-D-glucosamine + a (3R)-hydroxyacyl-[ACP] = a UDP-2-N,3-O-bis[(3R)-3-hydroxyacyl]-alpha-D-glucosamine + holo-[ACP] + H(+)</text>
        <dbReference type="Rhea" id="RHEA:53836"/>
        <dbReference type="Rhea" id="RHEA-COMP:9685"/>
        <dbReference type="Rhea" id="RHEA-COMP:9945"/>
        <dbReference type="ChEBI" id="CHEBI:15378"/>
        <dbReference type="ChEBI" id="CHEBI:64479"/>
        <dbReference type="ChEBI" id="CHEBI:78827"/>
        <dbReference type="ChEBI" id="CHEBI:137740"/>
        <dbReference type="ChEBI" id="CHEBI:137748"/>
        <dbReference type="EC" id="2.3.1.191"/>
    </reaction>
</comment>
<keyword evidence="4 7" id="KW-0677">Repeat</keyword>
<evidence type="ECO:0000256" key="1">
    <source>
        <dbReference type="ARBA" id="ARBA00022516"/>
    </source>
</evidence>
<keyword evidence="2 7" id="KW-0441">Lipid A biosynthesis</keyword>
<comment type="subunit">
    <text evidence="7">Homotrimer.</text>
</comment>
<name>A0AAT9G7M1_9RICK</name>
<keyword evidence="3 7" id="KW-0808">Transferase</keyword>
<dbReference type="CDD" id="cd03352">
    <property type="entry name" value="LbH_LpxD"/>
    <property type="match status" value="1"/>
</dbReference>
<evidence type="ECO:0000256" key="5">
    <source>
        <dbReference type="ARBA" id="ARBA00023098"/>
    </source>
</evidence>
<dbReference type="InterPro" id="IPR007691">
    <property type="entry name" value="LpxD"/>
</dbReference>
<dbReference type="Pfam" id="PF04613">
    <property type="entry name" value="LpxD"/>
    <property type="match status" value="1"/>
</dbReference>
<gene>
    <name evidence="7 9" type="primary">lpxD</name>
    <name evidence="9" type="ORF">DMENIID0002_04350</name>
</gene>
<dbReference type="Pfam" id="PF14602">
    <property type="entry name" value="Hexapep_2"/>
    <property type="match status" value="1"/>
</dbReference>
<dbReference type="NCBIfam" id="NF002060">
    <property type="entry name" value="PRK00892.1"/>
    <property type="match status" value="1"/>
</dbReference>
<comment type="similarity">
    <text evidence="7">Belongs to the transferase hexapeptide repeat family. LpxD subfamily.</text>
</comment>
<dbReference type="InterPro" id="IPR018357">
    <property type="entry name" value="Hexapep_transf_CS"/>
</dbReference>
<dbReference type="PROSITE" id="PS00101">
    <property type="entry name" value="HEXAPEP_TRANSFERASES"/>
    <property type="match status" value="1"/>
</dbReference>
<dbReference type="EMBL" id="AP029170">
    <property type="protein sequence ID" value="BFD45789.1"/>
    <property type="molecule type" value="Genomic_DNA"/>
</dbReference>
<dbReference type="InterPro" id="IPR011004">
    <property type="entry name" value="Trimer_LpxA-like_sf"/>
</dbReference>
<dbReference type="HAMAP" id="MF_00523">
    <property type="entry name" value="LpxD"/>
    <property type="match status" value="1"/>
</dbReference>
<dbReference type="InterPro" id="IPR001451">
    <property type="entry name" value="Hexapep"/>
</dbReference>
<dbReference type="PANTHER" id="PTHR43378">
    <property type="entry name" value="UDP-3-O-ACYLGLUCOSAMINE N-ACYLTRANSFERASE"/>
    <property type="match status" value="1"/>
</dbReference>
<dbReference type="Pfam" id="PF00132">
    <property type="entry name" value="Hexapep"/>
    <property type="match status" value="2"/>
</dbReference>
<evidence type="ECO:0000256" key="3">
    <source>
        <dbReference type="ARBA" id="ARBA00022679"/>
    </source>
</evidence>
<keyword evidence="1 7" id="KW-0444">Lipid biosynthesis</keyword>
<evidence type="ECO:0000256" key="4">
    <source>
        <dbReference type="ARBA" id="ARBA00022737"/>
    </source>
</evidence>
<dbReference type="AlphaFoldDB" id="A0AAT9G7M1"/>
<dbReference type="GO" id="GO:0016410">
    <property type="term" value="F:N-acyltransferase activity"/>
    <property type="evidence" value="ECO:0007669"/>
    <property type="project" value="InterPro"/>
</dbReference>
<keyword evidence="5 7" id="KW-0443">Lipid metabolism</keyword>
<organism evidence="9">
    <name type="scientific">Candidatus Tisiphia endosymbiont of Sergentomyia squamirostris</name>
    <dbReference type="NCBI Taxonomy" id="3113639"/>
    <lineage>
        <taxon>Bacteria</taxon>
        <taxon>Pseudomonadati</taxon>
        <taxon>Pseudomonadota</taxon>
        <taxon>Alphaproteobacteria</taxon>
        <taxon>Rickettsiales</taxon>
        <taxon>Rickettsiaceae</taxon>
        <taxon>Rickettsieae</taxon>
        <taxon>Candidatus Tisiphia</taxon>
    </lineage>
</organism>